<feature type="compositionally biased region" description="Basic and acidic residues" evidence="1">
    <location>
        <begin position="26"/>
        <end position="42"/>
    </location>
</feature>
<dbReference type="AlphaFoldDB" id="A0A6C2CWH1"/>
<keyword evidence="3" id="KW-1185">Reference proteome</keyword>
<dbReference type="RefSeq" id="WP_148579160.1">
    <property type="nucleotide sequence ID" value="NZ_JAVEUW010000077.1"/>
</dbReference>
<comment type="caution">
    <text evidence="2">The sequence shown here is derived from an EMBL/GenBank/DDBJ whole genome shotgun (WGS) entry which is preliminary data.</text>
</comment>
<gene>
    <name evidence="2" type="ORF">ETQ85_11295</name>
</gene>
<evidence type="ECO:0000313" key="2">
    <source>
        <dbReference type="EMBL" id="TYC58460.1"/>
    </source>
</evidence>
<reference evidence="2 3" key="1">
    <citation type="submission" date="2019-01" db="EMBL/GenBank/DDBJ databases">
        <title>Zoogloea oleivorans genome sequencing and assembly.</title>
        <authorList>
            <person name="Tancsics A."/>
            <person name="Farkas M."/>
            <person name="Kriszt B."/>
            <person name="Maroti G."/>
            <person name="Horvath B."/>
        </authorList>
    </citation>
    <scope>NUCLEOTIDE SEQUENCE [LARGE SCALE GENOMIC DNA]</scope>
    <source>
        <strain evidence="2 3">Buc</strain>
    </source>
</reference>
<protein>
    <submittedName>
        <fullName evidence="2">Uncharacterized protein</fullName>
    </submittedName>
</protein>
<proteinExistence type="predicted"/>
<sequence length="70" mass="7186">MSIDSVGGASSAAYTPAVQRQQPEAAEVKQAGRDGDRDKEYGVSKVEPSPPAPSVNTDGQVVGQIINTTA</sequence>
<accession>A0A6C2CWH1</accession>
<feature type="region of interest" description="Disordered" evidence="1">
    <location>
        <begin position="1"/>
        <end position="70"/>
    </location>
</feature>
<feature type="compositionally biased region" description="Polar residues" evidence="1">
    <location>
        <begin position="54"/>
        <end position="70"/>
    </location>
</feature>
<dbReference type="EMBL" id="SDKK01000009">
    <property type="protein sequence ID" value="TYC58460.1"/>
    <property type="molecule type" value="Genomic_DNA"/>
</dbReference>
<dbReference type="Proteomes" id="UP000389128">
    <property type="component" value="Unassembled WGS sequence"/>
</dbReference>
<evidence type="ECO:0000313" key="3">
    <source>
        <dbReference type="Proteomes" id="UP000389128"/>
    </source>
</evidence>
<organism evidence="2 3">
    <name type="scientific">Zoogloea oleivorans</name>
    <dbReference type="NCBI Taxonomy" id="1552750"/>
    <lineage>
        <taxon>Bacteria</taxon>
        <taxon>Pseudomonadati</taxon>
        <taxon>Pseudomonadota</taxon>
        <taxon>Betaproteobacteria</taxon>
        <taxon>Rhodocyclales</taxon>
        <taxon>Zoogloeaceae</taxon>
        <taxon>Zoogloea</taxon>
    </lineage>
</organism>
<evidence type="ECO:0000256" key="1">
    <source>
        <dbReference type="SAM" id="MobiDB-lite"/>
    </source>
</evidence>
<name>A0A6C2CWH1_9RHOO</name>